<accession>A0A975Y7K2</accession>
<keyword evidence="1" id="KW-0812">Transmembrane</keyword>
<dbReference type="KEGG" id="rsin:B6N60_05148"/>
<organism evidence="2 3">
    <name type="scientific">Richelia sinica FACHB-800</name>
    <dbReference type="NCBI Taxonomy" id="1357546"/>
    <lineage>
        <taxon>Bacteria</taxon>
        <taxon>Bacillati</taxon>
        <taxon>Cyanobacteriota</taxon>
        <taxon>Cyanophyceae</taxon>
        <taxon>Nostocales</taxon>
        <taxon>Nostocaceae</taxon>
        <taxon>Richelia</taxon>
    </lineage>
</organism>
<dbReference type="Proteomes" id="UP000683511">
    <property type="component" value="Chromosome"/>
</dbReference>
<proteinExistence type="predicted"/>
<name>A0A975Y7K2_9NOST</name>
<gene>
    <name evidence="2" type="ORF">B6N60_05148</name>
</gene>
<keyword evidence="3" id="KW-1185">Reference proteome</keyword>
<dbReference type="EMBL" id="CP021056">
    <property type="protein sequence ID" value="QXE26416.1"/>
    <property type="molecule type" value="Genomic_DNA"/>
</dbReference>
<sequence>MIDSYSRIQEWLTVFAYIGFTLFIIGCVFMSSNK</sequence>
<feature type="transmembrane region" description="Helical" evidence="1">
    <location>
        <begin position="12"/>
        <end position="31"/>
    </location>
</feature>
<evidence type="ECO:0000256" key="1">
    <source>
        <dbReference type="SAM" id="Phobius"/>
    </source>
</evidence>
<reference evidence="2" key="1">
    <citation type="submission" date="2017-04" db="EMBL/GenBank/DDBJ databases">
        <title>Genome deletions in a multicellular cyanobacterial endosymbiont for morphological adaptation in marine diatoms.</title>
        <authorList>
            <person name="Wang Y."/>
            <person name="Gao H."/>
            <person name="Li R."/>
            <person name="Xu X."/>
        </authorList>
    </citation>
    <scope>NUCLEOTIDE SEQUENCE</scope>
    <source>
        <strain evidence="2">FACHB 800</strain>
    </source>
</reference>
<dbReference type="AlphaFoldDB" id="A0A975Y7K2"/>
<protein>
    <submittedName>
        <fullName evidence="2">Uncharacterized protein</fullName>
    </submittedName>
</protein>
<keyword evidence="1" id="KW-0472">Membrane</keyword>
<evidence type="ECO:0000313" key="2">
    <source>
        <dbReference type="EMBL" id="QXE26416.1"/>
    </source>
</evidence>
<evidence type="ECO:0000313" key="3">
    <source>
        <dbReference type="Proteomes" id="UP000683511"/>
    </source>
</evidence>
<keyword evidence="1" id="KW-1133">Transmembrane helix</keyword>
<dbReference type="PROSITE" id="PS51257">
    <property type="entry name" value="PROKAR_LIPOPROTEIN"/>
    <property type="match status" value="1"/>
</dbReference>